<dbReference type="InterPro" id="IPR029069">
    <property type="entry name" value="HotDog_dom_sf"/>
</dbReference>
<keyword evidence="1" id="KW-0812">Transmembrane</keyword>
<dbReference type="SUPFAM" id="SSF54637">
    <property type="entry name" value="Thioesterase/thiol ester dehydrase-isomerase"/>
    <property type="match status" value="1"/>
</dbReference>
<gene>
    <name evidence="3" type="ORF">MNBD_GAMMA21-2439</name>
</gene>
<evidence type="ECO:0000256" key="1">
    <source>
        <dbReference type="SAM" id="Phobius"/>
    </source>
</evidence>
<feature type="transmembrane region" description="Helical" evidence="1">
    <location>
        <begin position="121"/>
        <end position="143"/>
    </location>
</feature>
<proteinExistence type="predicted"/>
<evidence type="ECO:0000259" key="2">
    <source>
        <dbReference type="Pfam" id="PF09500"/>
    </source>
</evidence>
<protein>
    <recommendedName>
        <fullName evidence="2">Thioesterase putative domain-containing protein</fullName>
    </recommendedName>
</protein>
<dbReference type="AlphaFoldDB" id="A0A3B1AF84"/>
<name>A0A3B1AF84_9ZZZZ</name>
<sequence length="145" mass="16054">MIKLLQNVLHTEIPLTKHIGLSVIEYTESSLTLSAPLENNINHKCTAFGGSLYSVSVLSGWGLIYLLLKNNNLSGHTVIQESNTKFIKPVNTDIIAKCSFSSTDQHNRFIKMYKRKSIARIKLTSIISCGGINSVIFNGSYVVHT</sequence>
<evidence type="ECO:0000313" key="3">
    <source>
        <dbReference type="EMBL" id="VAW98632.1"/>
    </source>
</evidence>
<dbReference type="NCBIfam" id="TIGR02447">
    <property type="entry name" value="yiiD_Cterm"/>
    <property type="match status" value="1"/>
</dbReference>
<feature type="domain" description="Thioesterase putative" evidence="2">
    <location>
        <begin position="4"/>
        <end position="144"/>
    </location>
</feature>
<dbReference type="Gene3D" id="3.10.129.10">
    <property type="entry name" value="Hotdog Thioesterase"/>
    <property type="match status" value="1"/>
</dbReference>
<dbReference type="InterPro" id="IPR012660">
    <property type="entry name" value="YiiD_C"/>
</dbReference>
<keyword evidence="1" id="KW-1133">Transmembrane helix</keyword>
<organism evidence="3">
    <name type="scientific">hydrothermal vent metagenome</name>
    <dbReference type="NCBI Taxonomy" id="652676"/>
    <lineage>
        <taxon>unclassified sequences</taxon>
        <taxon>metagenomes</taxon>
        <taxon>ecological metagenomes</taxon>
    </lineage>
</organism>
<accession>A0A3B1AF84</accession>
<keyword evidence="1" id="KW-0472">Membrane</keyword>
<dbReference type="Pfam" id="PF09500">
    <property type="entry name" value="YiiD_C"/>
    <property type="match status" value="1"/>
</dbReference>
<dbReference type="EMBL" id="UOFR01000062">
    <property type="protein sequence ID" value="VAW98632.1"/>
    <property type="molecule type" value="Genomic_DNA"/>
</dbReference>
<feature type="transmembrane region" description="Helical" evidence="1">
    <location>
        <begin position="47"/>
        <end position="68"/>
    </location>
</feature>
<reference evidence="3" key="1">
    <citation type="submission" date="2018-06" db="EMBL/GenBank/DDBJ databases">
        <authorList>
            <person name="Zhirakovskaya E."/>
        </authorList>
    </citation>
    <scope>NUCLEOTIDE SEQUENCE</scope>
</reference>